<dbReference type="AlphaFoldDB" id="A0A6P7I7A8"/>
<comment type="subcellular location">
    <subcellularLocation>
        <location evidence="1">Cell membrane</location>
        <topology evidence="1">Single-pass type I membrane protein</topology>
    </subcellularLocation>
</comment>
<evidence type="ECO:0000256" key="6">
    <source>
        <dbReference type="ARBA" id="ARBA00023136"/>
    </source>
</evidence>
<dbReference type="PANTHER" id="PTHR25466:SF11">
    <property type="entry name" value="GALECTIN 17-RELATED"/>
    <property type="match status" value="1"/>
</dbReference>
<dbReference type="GO" id="GO:0042102">
    <property type="term" value="P:positive regulation of T cell proliferation"/>
    <property type="evidence" value="ECO:0007669"/>
    <property type="project" value="TreeGrafter"/>
</dbReference>
<dbReference type="GO" id="GO:0009897">
    <property type="term" value="C:external side of plasma membrane"/>
    <property type="evidence" value="ECO:0007669"/>
    <property type="project" value="TreeGrafter"/>
</dbReference>
<accession>A0A6P7I7A8</accession>
<evidence type="ECO:0000256" key="3">
    <source>
        <dbReference type="ARBA" id="ARBA00022692"/>
    </source>
</evidence>
<dbReference type="InterPro" id="IPR013783">
    <property type="entry name" value="Ig-like_fold"/>
</dbReference>
<gene>
    <name evidence="13" type="primary">igldcp</name>
</gene>
<dbReference type="Proteomes" id="UP000515145">
    <property type="component" value="Chromosome 2"/>
</dbReference>
<keyword evidence="7" id="KW-1015">Disulfide bond</keyword>
<dbReference type="OrthoDB" id="8951452at2759"/>
<dbReference type="GO" id="GO:0071222">
    <property type="term" value="P:cellular response to lipopolysaccharide"/>
    <property type="evidence" value="ECO:0007669"/>
    <property type="project" value="TreeGrafter"/>
</dbReference>
<evidence type="ECO:0000256" key="11">
    <source>
        <dbReference type="SAM" id="SignalP"/>
    </source>
</evidence>
<name>A0A6P7I7A8_9TELE</name>
<dbReference type="RefSeq" id="XP_028256254.1">
    <property type="nucleotide sequence ID" value="XM_028400453.1"/>
</dbReference>
<protein>
    <submittedName>
        <fullName evidence="13">Galectin 17 isoform X1</fullName>
    </submittedName>
</protein>
<dbReference type="GO" id="GO:0007166">
    <property type="term" value="P:cell surface receptor signaling pathway"/>
    <property type="evidence" value="ECO:0007669"/>
    <property type="project" value="TreeGrafter"/>
</dbReference>
<dbReference type="InterPro" id="IPR036179">
    <property type="entry name" value="Ig-like_dom_sf"/>
</dbReference>
<dbReference type="InterPro" id="IPR051713">
    <property type="entry name" value="T-cell_Activation_Regulation"/>
</dbReference>
<dbReference type="PANTHER" id="PTHR25466">
    <property type="entry name" value="T-LYMPHOCYTE ACTIVATION ANTIGEN"/>
    <property type="match status" value="1"/>
</dbReference>
<dbReference type="InParanoid" id="A0A6P7I7A8"/>
<feature type="signal peptide" evidence="11">
    <location>
        <begin position="1"/>
        <end position="28"/>
    </location>
</feature>
<evidence type="ECO:0000256" key="9">
    <source>
        <dbReference type="ARBA" id="ARBA00023180"/>
    </source>
</evidence>
<evidence type="ECO:0000313" key="13">
    <source>
        <dbReference type="RefSeq" id="XP_028256254.1"/>
    </source>
</evidence>
<evidence type="ECO:0000256" key="10">
    <source>
        <dbReference type="ARBA" id="ARBA00023319"/>
    </source>
</evidence>
<dbReference type="CTD" id="794824"/>
<evidence type="ECO:0000256" key="1">
    <source>
        <dbReference type="ARBA" id="ARBA00004251"/>
    </source>
</evidence>
<keyword evidence="8" id="KW-0675">Receptor</keyword>
<dbReference type="Gene3D" id="2.60.40.10">
    <property type="entry name" value="Immunoglobulins"/>
    <property type="match status" value="1"/>
</dbReference>
<keyword evidence="9" id="KW-0325">Glycoprotein</keyword>
<proteinExistence type="predicted"/>
<keyword evidence="3" id="KW-0812">Transmembrane</keyword>
<evidence type="ECO:0000313" key="12">
    <source>
        <dbReference type="Proteomes" id="UP000515145"/>
    </source>
</evidence>
<keyword evidence="12" id="KW-1185">Reference proteome</keyword>
<evidence type="ECO:0000256" key="8">
    <source>
        <dbReference type="ARBA" id="ARBA00023170"/>
    </source>
</evidence>
<dbReference type="GeneID" id="114432436"/>
<reference evidence="13" key="1">
    <citation type="submission" date="2025-08" db="UniProtKB">
        <authorList>
            <consortium name="RefSeq"/>
        </authorList>
    </citation>
    <scope>IDENTIFICATION</scope>
</reference>
<feature type="chain" id="PRO_5028459697" evidence="11">
    <location>
        <begin position="29"/>
        <end position="276"/>
    </location>
</feature>
<dbReference type="GO" id="GO:0031295">
    <property type="term" value="P:T cell costimulation"/>
    <property type="evidence" value="ECO:0007669"/>
    <property type="project" value="TreeGrafter"/>
</dbReference>
<keyword evidence="6" id="KW-0472">Membrane</keyword>
<sequence length="276" mass="30621">MMRSALCSRAWAALLYSALIGCSADASALPSASIVSTVGNQVVLPCSWKPPLGEVAPPDCHIVWSTLVDTVFERRGVVRWEADEFQGRLEVPEERLRSGNCSLIIRDVQIADTGSYESFMVVNGARSKKTRVSLQTVKLSVYDHKTYQSHHPGEDFVLQLYTQHSMSVVFQGRDSSVWTDVWLREEGNSERVVKHPLLQQLTMRKVQHTDEGVYKVLDENGLAVSTVQLTVEENPAPSRQFRTQENIPTDVAASSSGSALLILPLLVCSLQIVRLV</sequence>
<evidence type="ECO:0000256" key="2">
    <source>
        <dbReference type="ARBA" id="ARBA00022475"/>
    </source>
</evidence>
<organism evidence="12 13">
    <name type="scientific">Parambassis ranga</name>
    <name type="common">Indian glassy fish</name>
    <dbReference type="NCBI Taxonomy" id="210632"/>
    <lineage>
        <taxon>Eukaryota</taxon>
        <taxon>Metazoa</taxon>
        <taxon>Chordata</taxon>
        <taxon>Craniata</taxon>
        <taxon>Vertebrata</taxon>
        <taxon>Euteleostomi</taxon>
        <taxon>Actinopterygii</taxon>
        <taxon>Neopterygii</taxon>
        <taxon>Teleostei</taxon>
        <taxon>Neoteleostei</taxon>
        <taxon>Acanthomorphata</taxon>
        <taxon>Ovalentaria</taxon>
        <taxon>Ambassidae</taxon>
        <taxon>Parambassis</taxon>
    </lineage>
</organism>
<dbReference type="PROSITE" id="PS51257">
    <property type="entry name" value="PROKAR_LIPOPROTEIN"/>
    <property type="match status" value="1"/>
</dbReference>
<keyword evidence="2" id="KW-1003">Cell membrane</keyword>
<dbReference type="GO" id="GO:0042130">
    <property type="term" value="P:negative regulation of T cell proliferation"/>
    <property type="evidence" value="ECO:0007669"/>
    <property type="project" value="TreeGrafter"/>
</dbReference>
<keyword evidence="4 11" id="KW-0732">Signal</keyword>
<dbReference type="GO" id="GO:0006955">
    <property type="term" value="P:immune response"/>
    <property type="evidence" value="ECO:0007669"/>
    <property type="project" value="TreeGrafter"/>
</dbReference>
<keyword evidence="5" id="KW-1133">Transmembrane helix</keyword>
<evidence type="ECO:0000256" key="7">
    <source>
        <dbReference type="ARBA" id="ARBA00023157"/>
    </source>
</evidence>
<keyword evidence="10" id="KW-0393">Immunoglobulin domain</keyword>
<evidence type="ECO:0000256" key="5">
    <source>
        <dbReference type="ARBA" id="ARBA00022989"/>
    </source>
</evidence>
<dbReference type="SUPFAM" id="SSF48726">
    <property type="entry name" value="Immunoglobulin"/>
    <property type="match status" value="1"/>
</dbReference>
<evidence type="ECO:0000256" key="4">
    <source>
        <dbReference type="ARBA" id="ARBA00022729"/>
    </source>
</evidence>